<accession>A0ABP0PNU0</accession>
<evidence type="ECO:0000313" key="4">
    <source>
        <dbReference type="EMBL" id="CAK9077197.1"/>
    </source>
</evidence>
<dbReference type="Proteomes" id="UP001642484">
    <property type="component" value="Unassembled WGS sequence"/>
</dbReference>
<sequence length="586" mass="64189">MSQLLLGPLCRLGGWMLFQLPRRLVLLDLLTVPLDELMALCMASVEASDQLLSETPFEIAKAEAEKWHRSAGQALDAMYGVQSDLDKIQRIHAEEPTRNLAEIPLPEGNGASAATAAPTGWSDVLVAHLFSNYVSSKYLAPLESLPASSRATALQSVDHLQDMLRWTLGRFARLQDVCGEVANFMSQVAESDERTKTKLAEVTDKVVDLSNGLVGLASSVRRTQDEQLKTARQTSKSLGDVSWQLSGVGKGVNTSVKESLLSIGKMITQLDSNVGKQRKAQDETNSLLKGRVSSFIGYGQYGSGGCTTWIGAGYGTWRGTCCYGTSSGHSWNGSGPGPSDACGSSETHADEFDTSADGPSRISASAAFSTSGIFDDWIPSTNISLQQRVRERVRFAEKSGALSRSKSVGRLVTDENQDEAVEFEIKIEEEPEANHSKGKYTSRVDQMRWKPKHNGDFMNGKPSHKRIRNIPNRYTQRELIAELEDLGFAGTFDFLYSPLDKGTMSNVGYAFVNFKSHEYASKCIEAFHNYRFKRHRKTSGKVAAVSAAHLQGLKANLAHYEKTAVNTAKMKQRRPVILADISSLTA</sequence>
<dbReference type="CDD" id="cd12277">
    <property type="entry name" value="RRM3_MEI2_EAR1_like"/>
    <property type="match status" value="1"/>
</dbReference>
<organism evidence="4 5">
    <name type="scientific">Durusdinium trenchii</name>
    <dbReference type="NCBI Taxonomy" id="1381693"/>
    <lineage>
        <taxon>Eukaryota</taxon>
        <taxon>Sar</taxon>
        <taxon>Alveolata</taxon>
        <taxon>Dinophyceae</taxon>
        <taxon>Suessiales</taxon>
        <taxon>Symbiodiniaceae</taxon>
        <taxon>Durusdinium</taxon>
    </lineage>
</organism>
<protein>
    <recommendedName>
        <fullName evidence="3">RRM domain-containing protein</fullName>
    </recommendedName>
</protein>
<feature type="region of interest" description="Disordered" evidence="2">
    <location>
        <begin position="329"/>
        <end position="360"/>
    </location>
</feature>
<evidence type="ECO:0000256" key="2">
    <source>
        <dbReference type="SAM" id="MobiDB-lite"/>
    </source>
</evidence>
<dbReference type="EMBL" id="CAXAMN010023362">
    <property type="protein sequence ID" value="CAK9077197.1"/>
    <property type="molecule type" value="Genomic_DNA"/>
</dbReference>
<gene>
    <name evidence="4" type="ORF">CCMP2556_LOCUS38051</name>
</gene>
<evidence type="ECO:0000259" key="3">
    <source>
        <dbReference type="PROSITE" id="PS50102"/>
    </source>
</evidence>
<dbReference type="SUPFAM" id="SSF54928">
    <property type="entry name" value="RNA-binding domain, RBD"/>
    <property type="match status" value="1"/>
</dbReference>
<dbReference type="Pfam" id="PF04059">
    <property type="entry name" value="RRM_2"/>
    <property type="match status" value="1"/>
</dbReference>
<dbReference type="PROSITE" id="PS50102">
    <property type="entry name" value="RRM"/>
    <property type="match status" value="1"/>
</dbReference>
<keyword evidence="5" id="KW-1185">Reference proteome</keyword>
<dbReference type="InterPro" id="IPR000504">
    <property type="entry name" value="RRM_dom"/>
</dbReference>
<reference evidence="4 5" key="1">
    <citation type="submission" date="2024-02" db="EMBL/GenBank/DDBJ databases">
        <authorList>
            <person name="Chen Y."/>
            <person name="Shah S."/>
            <person name="Dougan E. K."/>
            <person name="Thang M."/>
            <person name="Chan C."/>
        </authorList>
    </citation>
    <scope>NUCLEOTIDE SEQUENCE [LARGE SCALE GENOMIC DNA]</scope>
</reference>
<evidence type="ECO:0000313" key="5">
    <source>
        <dbReference type="Proteomes" id="UP001642484"/>
    </source>
</evidence>
<keyword evidence="1" id="KW-0694">RNA-binding</keyword>
<dbReference type="Gene3D" id="3.30.70.330">
    <property type="match status" value="1"/>
</dbReference>
<dbReference type="InterPro" id="IPR012677">
    <property type="entry name" value="Nucleotide-bd_a/b_plait_sf"/>
</dbReference>
<comment type="caution">
    <text evidence="4">The sequence shown here is derived from an EMBL/GenBank/DDBJ whole genome shotgun (WGS) entry which is preliminary data.</text>
</comment>
<name>A0ABP0PNU0_9DINO</name>
<dbReference type="InterPro" id="IPR007201">
    <property type="entry name" value="Mei2-like_Rrm_C"/>
</dbReference>
<feature type="domain" description="RRM" evidence="3">
    <location>
        <begin position="463"/>
        <end position="550"/>
    </location>
</feature>
<evidence type="ECO:0000256" key="1">
    <source>
        <dbReference type="PROSITE-ProRule" id="PRU00176"/>
    </source>
</evidence>
<proteinExistence type="predicted"/>
<dbReference type="InterPro" id="IPR035979">
    <property type="entry name" value="RBD_domain_sf"/>
</dbReference>